<dbReference type="PANTHER" id="PTHR32332:SF34">
    <property type="entry name" value="2-NITROPROPANE DIOXYGENASE FAMILY, PUTATIVE-RELATED"/>
    <property type="match status" value="1"/>
</dbReference>
<gene>
    <name evidence="5" type="ORF">G6011_08502</name>
</gene>
<comment type="caution">
    <text evidence="5">The sequence shown here is derived from an EMBL/GenBank/DDBJ whole genome shotgun (WGS) entry which is preliminary data.</text>
</comment>
<dbReference type="SUPFAM" id="SSF51412">
    <property type="entry name" value="Inosine monophosphate dehydrogenase (IMPDH)"/>
    <property type="match status" value="1"/>
</dbReference>
<dbReference type="GO" id="GO:0018580">
    <property type="term" value="F:nitronate monooxygenase activity"/>
    <property type="evidence" value="ECO:0007669"/>
    <property type="project" value="UniProtKB-EC"/>
</dbReference>
<sequence length="376" mass="39506">MSTLKEQLPWTSSPLIANAPMAGFAGGKLASAVTLAGGLGMIGGLFNMEDVKKELRIAAEAFKAISDLSTLRTLPVGLGFLPFVLKLEDVLSVFEDFKPAVVWLFVPKSLDDHAEWVSAIRKASPESKIWIQLGSVAAALHVAKVARPDVLCLQGADAGGHGFEKGASIVSLLPEASDALAAAGFSHIPLVASGGIADGRGIAAALALGAEGVVMGTRFLASKEVNVHHVYQAAVLEAQDGGQVTTRSKLFDQLRGPNIWPELYDGRGLVAQSHKDFANGISLEEIQRLHNEAAAGEDKGFKTGLQGRAAIWAGTGVGLVKEVNSAEDIVQKVRQEAKDILLRVAKPLVGRRNGVTANHAKKEDATAHGGKEQALD</sequence>
<dbReference type="Pfam" id="PF03060">
    <property type="entry name" value="NMO"/>
    <property type="match status" value="1"/>
</dbReference>
<protein>
    <submittedName>
        <fullName evidence="5">Nitronate monooxygenase</fullName>
        <ecNumber evidence="5">1.13.12.16</ecNumber>
    </submittedName>
</protein>
<evidence type="ECO:0000313" key="6">
    <source>
        <dbReference type="Proteomes" id="UP001199106"/>
    </source>
</evidence>
<evidence type="ECO:0000313" key="5">
    <source>
        <dbReference type="EMBL" id="KAG9190414.1"/>
    </source>
</evidence>
<feature type="region of interest" description="Disordered" evidence="4">
    <location>
        <begin position="353"/>
        <end position="376"/>
    </location>
</feature>
<dbReference type="InterPro" id="IPR013785">
    <property type="entry name" value="Aldolase_TIM"/>
</dbReference>
<dbReference type="PANTHER" id="PTHR32332">
    <property type="entry name" value="2-NITROPROPANE DIOXYGENASE"/>
    <property type="match status" value="1"/>
</dbReference>
<proteinExistence type="predicted"/>
<evidence type="ECO:0000256" key="3">
    <source>
        <dbReference type="ARBA" id="ARBA00023002"/>
    </source>
</evidence>
<dbReference type="Gene3D" id="3.20.20.70">
    <property type="entry name" value="Aldolase class I"/>
    <property type="match status" value="1"/>
</dbReference>
<evidence type="ECO:0000256" key="2">
    <source>
        <dbReference type="ARBA" id="ARBA00022643"/>
    </source>
</evidence>
<organism evidence="5 6">
    <name type="scientific">Alternaria panax</name>
    <dbReference type="NCBI Taxonomy" id="48097"/>
    <lineage>
        <taxon>Eukaryota</taxon>
        <taxon>Fungi</taxon>
        <taxon>Dikarya</taxon>
        <taxon>Ascomycota</taxon>
        <taxon>Pezizomycotina</taxon>
        <taxon>Dothideomycetes</taxon>
        <taxon>Pleosporomycetidae</taxon>
        <taxon>Pleosporales</taxon>
        <taxon>Pleosporineae</taxon>
        <taxon>Pleosporaceae</taxon>
        <taxon>Alternaria</taxon>
        <taxon>Alternaria sect. Panax</taxon>
    </lineage>
</organism>
<reference evidence="5" key="1">
    <citation type="submission" date="2021-07" db="EMBL/GenBank/DDBJ databases">
        <title>Genome Resource of American Ginseng Black Spot Pathogen Alternaria panax.</title>
        <authorList>
            <person name="Qiu C."/>
            <person name="Wang W."/>
            <person name="Liu Z."/>
        </authorList>
    </citation>
    <scope>NUCLEOTIDE SEQUENCE</scope>
    <source>
        <strain evidence="5">BNCC115425</strain>
    </source>
</reference>
<keyword evidence="2" id="KW-0288">FMN</keyword>
<accession>A0AAD4FMM1</accession>
<keyword evidence="1" id="KW-0285">Flavoprotein</keyword>
<name>A0AAD4FMM1_9PLEO</name>
<dbReference type="CDD" id="cd04730">
    <property type="entry name" value="NPD_like"/>
    <property type="match status" value="1"/>
</dbReference>
<keyword evidence="6" id="KW-1185">Reference proteome</keyword>
<dbReference type="InterPro" id="IPR004136">
    <property type="entry name" value="NMO"/>
</dbReference>
<dbReference type="EMBL" id="JAANER010000004">
    <property type="protein sequence ID" value="KAG9190414.1"/>
    <property type="molecule type" value="Genomic_DNA"/>
</dbReference>
<keyword evidence="5" id="KW-0503">Monooxygenase</keyword>
<feature type="compositionally biased region" description="Basic and acidic residues" evidence="4">
    <location>
        <begin position="360"/>
        <end position="376"/>
    </location>
</feature>
<evidence type="ECO:0000256" key="1">
    <source>
        <dbReference type="ARBA" id="ARBA00022630"/>
    </source>
</evidence>
<dbReference type="Proteomes" id="UP001199106">
    <property type="component" value="Unassembled WGS sequence"/>
</dbReference>
<dbReference type="AlphaFoldDB" id="A0AAD4FMM1"/>
<evidence type="ECO:0000256" key="4">
    <source>
        <dbReference type="SAM" id="MobiDB-lite"/>
    </source>
</evidence>
<dbReference type="EC" id="1.13.12.16" evidence="5"/>
<keyword evidence="3 5" id="KW-0560">Oxidoreductase</keyword>